<dbReference type="GO" id="GO:0004672">
    <property type="term" value="F:protein kinase activity"/>
    <property type="evidence" value="ECO:0007669"/>
    <property type="project" value="InterPro"/>
</dbReference>
<organism evidence="3 4">
    <name type="scientific">Rhizophagus clarus</name>
    <dbReference type="NCBI Taxonomy" id="94130"/>
    <lineage>
        <taxon>Eukaryota</taxon>
        <taxon>Fungi</taxon>
        <taxon>Fungi incertae sedis</taxon>
        <taxon>Mucoromycota</taxon>
        <taxon>Glomeromycotina</taxon>
        <taxon>Glomeromycetes</taxon>
        <taxon>Glomerales</taxon>
        <taxon>Glomeraceae</taxon>
        <taxon>Rhizophagus</taxon>
    </lineage>
</organism>
<keyword evidence="3" id="KW-0808">Transferase</keyword>
<keyword evidence="1" id="KW-0472">Membrane</keyword>
<evidence type="ECO:0000256" key="1">
    <source>
        <dbReference type="SAM" id="Phobius"/>
    </source>
</evidence>
<keyword evidence="1" id="KW-0812">Transmembrane</keyword>
<dbReference type="PANTHER" id="PTHR45756">
    <property type="entry name" value="PALMITOYLTRANSFERASE"/>
    <property type="match status" value="1"/>
</dbReference>
<feature type="domain" description="Protein kinase" evidence="2">
    <location>
        <begin position="1"/>
        <end position="327"/>
    </location>
</feature>
<keyword evidence="1" id="KW-1133">Transmembrane helix</keyword>
<dbReference type="PANTHER" id="PTHR45756:SF1">
    <property type="entry name" value="PROTEIN KINASE DOMAIN CONTAINING PROTEIN"/>
    <property type="match status" value="1"/>
</dbReference>
<dbReference type="OrthoDB" id="1668230at2759"/>
<dbReference type="Gene3D" id="1.10.510.10">
    <property type="entry name" value="Transferase(Phosphotransferase) domain 1"/>
    <property type="match status" value="1"/>
</dbReference>
<protein>
    <submittedName>
        <fullName evidence="3">Kinase-like domain-containing protein</fullName>
    </submittedName>
</protein>
<dbReference type="InterPro" id="IPR000719">
    <property type="entry name" value="Prot_kinase_dom"/>
</dbReference>
<keyword evidence="3" id="KW-0418">Kinase</keyword>
<name>A0A8H3LTJ7_9GLOM</name>
<dbReference type="InterPro" id="IPR053215">
    <property type="entry name" value="TKL_Ser/Thr_kinase"/>
</dbReference>
<proteinExistence type="predicted"/>
<dbReference type="SUPFAM" id="SSF56112">
    <property type="entry name" value="Protein kinase-like (PK-like)"/>
    <property type="match status" value="1"/>
</dbReference>
<dbReference type="Proteomes" id="UP000615446">
    <property type="component" value="Unassembled WGS sequence"/>
</dbReference>
<accession>A0A8H3LTJ7</accession>
<evidence type="ECO:0000259" key="2">
    <source>
        <dbReference type="PROSITE" id="PS50011"/>
    </source>
</evidence>
<gene>
    <name evidence="3" type="ORF">RCL2_001867600</name>
</gene>
<sequence>MLNLINSCTKYVFNISSTNHVSIVTDTALKTYYELFDLACLKTVNDYHETIRYFDKLLSQNKGLSEQEKEYCKLRVARKIETRKERDKSSKPITCEYCNSTRYSERYCENCIREHLRGEFNKWSSGDETVDKFIQNNQLQSSVPPFILEWIPFENDQFENITYLTDGGFSKIHCAKWKRGPIMDWDEKKQEFIYEGTIDVALKSLNVSSEKFYDEVNNYFKIRSGNLIKCYGITKLPGSNDYVMASDIYSLGMLMWEVFAEHPPFHDQPHNVDLALEIVGGKRPPMLSNKIPDVFQQLILKCWKKDAKERPEIEEILRDITESSQEISKSYPTCRTSTSGLLSIGDMENFKINSHFIATRSLSHSYGRENNSRKALYINETDKSSESKYLPFVSFIYSYLILVYNAKKSMKIVIRRWNQLKELIFKAFHAVGLLLTKNFNC</sequence>
<dbReference type="AlphaFoldDB" id="A0A8H3LTJ7"/>
<dbReference type="PROSITE" id="PS50011">
    <property type="entry name" value="PROTEIN_KINASE_DOM"/>
    <property type="match status" value="1"/>
</dbReference>
<dbReference type="EMBL" id="BLAL01000208">
    <property type="protein sequence ID" value="GES91876.1"/>
    <property type="molecule type" value="Genomic_DNA"/>
</dbReference>
<comment type="caution">
    <text evidence="3">The sequence shown here is derived from an EMBL/GenBank/DDBJ whole genome shotgun (WGS) entry which is preliminary data.</text>
</comment>
<dbReference type="Pfam" id="PF07714">
    <property type="entry name" value="PK_Tyr_Ser-Thr"/>
    <property type="match status" value="1"/>
</dbReference>
<dbReference type="InterPro" id="IPR001245">
    <property type="entry name" value="Ser-Thr/Tyr_kinase_cat_dom"/>
</dbReference>
<feature type="transmembrane region" description="Helical" evidence="1">
    <location>
        <begin position="389"/>
        <end position="406"/>
    </location>
</feature>
<evidence type="ECO:0000313" key="4">
    <source>
        <dbReference type="Proteomes" id="UP000615446"/>
    </source>
</evidence>
<evidence type="ECO:0000313" key="3">
    <source>
        <dbReference type="EMBL" id="GES91876.1"/>
    </source>
</evidence>
<dbReference type="GO" id="GO:0005524">
    <property type="term" value="F:ATP binding"/>
    <property type="evidence" value="ECO:0007669"/>
    <property type="project" value="InterPro"/>
</dbReference>
<dbReference type="InterPro" id="IPR011009">
    <property type="entry name" value="Kinase-like_dom_sf"/>
</dbReference>
<reference evidence="3" key="1">
    <citation type="submission" date="2019-10" db="EMBL/GenBank/DDBJ databases">
        <title>Conservation and host-specific expression of non-tandemly repeated heterogenous ribosome RNA gene in arbuscular mycorrhizal fungi.</title>
        <authorList>
            <person name="Maeda T."/>
            <person name="Kobayashi Y."/>
            <person name="Nakagawa T."/>
            <person name="Ezawa T."/>
            <person name="Yamaguchi K."/>
            <person name="Bino T."/>
            <person name="Nishimoto Y."/>
            <person name="Shigenobu S."/>
            <person name="Kawaguchi M."/>
        </authorList>
    </citation>
    <scope>NUCLEOTIDE SEQUENCE</scope>
    <source>
        <strain evidence="3">HR1</strain>
    </source>
</reference>